<sequence length="356" mass="38996">MDRQAGKILILLYLLLCTASCVKDRPTPRGNTYSAKGDVYIVCEGNFGTGDASLYTYDPATDSVYGDLYSAANGQPLGDVFQSMLRMGDSLYLCINNSDKIVVLNATDRKLAGTISIPKPRYILPTGNGKAYVSTLYSHNIYTIDVHTLQVTGTIALPDRNPEGMCLHNGSVVVCPWDTLCNKVYQLDAATGHITRSVALPGYSPHAVVVDKDQMLWVMAGNVTKKRRATLSRIDPSTGTVLKTYTFPEKTDPIKPIFNATRDTLYFIQVKYDGSTADNGIYRMSIYDAALPATAFVQGTKYQYYWALGIEPATGHIYVGDPKGFVQKGNVTVYRPDGALVTTFLTGLGPGMFYFK</sequence>
<evidence type="ECO:0000313" key="2">
    <source>
        <dbReference type="Proteomes" id="UP001500067"/>
    </source>
</evidence>
<dbReference type="InterPro" id="IPR051200">
    <property type="entry name" value="Host-pathogen_enzymatic-act"/>
</dbReference>
<evidence type="ECO:0000313" key="1">
    <source>
        <dbReference type="EMBL" id="GAA4462672.1"/>
    </source>
</evidence>
<dbReference type="EMBL" id="BAABFA010000007">
    <property type="protein sequence ID" value="GAA4462672.1"/>
    <property type="molecule type" value="Genomic_DNA"/>
</dbReference>
<keyword evidence="2" id="KW-1185">Reference proteome</keyword>
<gene>
    <name evidence="1" type="ORF">GCM10023093_09740</name>
</gene>
<dbReference type="SUPFAM" id="SSF51004">
    <property type="entry name" value="C-terminal (heme d1) domain of cytochrome cd1-nitrite reductase"/>
    <property type="match status" value="1"/>
</dbReference>
<dbReference type="PANTHER" id="PTHR47197">
    <property type="entry name" value="PROTEIN NIRF"/>
    <property type="match status" value="1"/>
</dbReference>
<dbReference type="SUPFAM" id="SSF63825">
    <property type="entry name" value="YWTD domain"/>
    <property type="match status" value="1"/>
</dbReference>
<proteinExistence type="predicted"/>
<dbReference type="Proteomes" id="UP001500067">
    <property type="component" value="Unassembled WGS sequence"/>
</dbReference>
<dbReference type="PANTHER" id="PTHR47197:SF3">
    <property type="entry name" value="DIHYDRO-HEME D1 DEHYDROGENASE"/>
    <property type="match status" value="1"/>
</dbReference>
<dbReference type="Pfam" id="PF16819">
    <property type="entry name" value="DUF5074"/>
    <property type="match status" value="1"/>
</dbReference>
<organism evidence="1 2">
    <name type="scientific">Nemorincola caseinilytica</name>
    <dbReference type="NCBI Taxonomy" id="2054315"/>
    <lineage>
        <taxon>Bacteria</taxon>
        <taxon>Pseudomonadati</taxon>
        <taxon>Bacteroidota</taxon>
        <taxon>Chitinophagia</taxon>
        <taxon>Chitinophagales</taxon>
        <taxon>Chitinophagaceae</taxon>
        <taxon>Nemorincola</taxon>
    </lineage>
</organism>
<dbReference type="RefSeq" id="WP_345079396.1">
    <property type="nucleotide sequence ID" value="NZ_BAABFA010000007.1"/>
</dbReference>
<dbReference type="InterPro" id="IPR031815">
    <property type="entry name" value="DUF5074"/>
</dbReference>
<name>A0ABP8N9D8_9BACT</name>
<accession>A0ABP8N9D8</accession>
<protein>
    <submittedName>
        <fullName evidence="1">YncE family protein</fullName>
    </submittedName>
</protein>
<dbReference type="Gene3D" id="2.130.10.10">
    <property type="entry name" value="YVTN repeat-like/Quinoprotein amine dehydrogenase"/>
    <property type="match status" value="1"/>
</dbReference>
<dbReference type="InterPro" id="IPR015943">
    <property type="entry name" value="WD40/YVTN_repeat-like_dom_sf"/>
</dbReference>
<reference evidence="2" key="1">
    <citation type="journal article" date="2019" name="Int. J. Syst. Evol. Microbiol.">
        <title>The Global Catalogue of Microorganisms (GCM) 10K type strain sequencing project: providing services to taxonomists for standard genome sequencing and annotation.</title>
        <authorList>
            <consortium name="The Broad Institute Genomics Platform"/>
            <consortium name="The Broad Institute Genome Sequencing Center for Infectious Disease"/>
            <person name="Wu L."/>
            <person name="Ma J."/>
        </authorList>
    </citation>
    <scope>NUCLEOTIDE SEQUENCE [LARGE SCALE GENOMIC DNA]</scope>
    <source>
        <strain evidence="2">JCM 32105</strain>
    </source>
</reference>
<comment type="caution">
    <text evidence="1">The sequence shown here is derived from an EMBL/GenBank/DDBJ whole genome shotgun (WGS) entry which is preliminary data.</text>
</comment>
<dbReference type="InterPro" id="IPR011048">
    <property type="entry name" value="Haem_d1_sf"/>
</dbReference>